<dbReference type="InterPro" id="IPR019770">
    <property type="entry name" value="TIF_eIF_4E_CS"/>
</dbReference>
<evidence type="ECO:0000256" key="1">
    <source>
        <dbReference type="ARBA" id="ARBA00009860"/>
    </source>
</evidence>
<dbReference type="GO" id="GO:0016281">
    <property type="term" value="C:eukaryotic translation initiation factor 4F complex"/>
    <property type="evidence" value="ECO:0007669"/>
    <property type="project" value="TreeGrafter"/>
</dbReference>
<evidence type="ECO:0000256" key="3">
    <source>
        <dbReference type="ARBA" id="ARBA00022540"/>
    </source>
</evidence>
<sequence>PRHQRKPLPKTKFCIVRLIFLSQHSFRTSLRPNKTHRLQDCFCGGTDESMATSDVTATEVSAAAAAATDAPAEKPQPHQLERKWTFWFDNQSKPKQGAAWGSSLRQAYTFDTVEEFWCLYDQIFRPSKVTVNADFHLFRAGVEPKWEDPECANGGKWSVACGRKPLLDTMWLETLMALIGEQFDESEEICGVVASVRQRQDKLALWTKTAANESVQVLIVSFSSGLTLMLEYKMSISDCSFVSQMGIGRKWKDIIDTTDKITYSFHDDSRKERSVKGRYSV</sequence>
<evidence type="ECO:0000256" key="12">
    <source>
        <dbReference type="ARBA" id="ARBA00042903"/>
    </source>
</evidence>
<organism evidence="14 15">
    <name type="scientific">Linum tenue</name>
    <dbReference type="NCBI Taxonomy" id="586396"/>
    <lineage>
        <taxon>Eukaryota</taxon>
        <taxon>Viridiplantae</taxon>
        <taxon>Streptophyta</taxon>
        <taxon>Embryophyta</taxon>
        <taxon>Tracheophyta</taxon>
        <taxon>Spermatophyta</taxon>
        <taxon>Magnoliopsida</taxon>
        <taxon>eudicotyledons</taxon>
        <taxon>Gunneridae</taxon>
        <taxon>Pentapetalae</taxon>
        <taxon>rosids</taxon>
        <taxon>fabids</taxon>
        <taxon>Malpighiales</taxon>
        <taxon>Linaceae</taxon>
        <taxon>Linum</taxon>
    </lineage>
</organism>
<dbReference type="PROSITE" id="PS00813">
    <property type="entry name" value="IF4E"/>
    <property type="match status" value="1"/>
</dbReference>
<keyword evidence="7" id="KW-1015">Disulfide bond</keyword>
<dbReference type="GO" id="GO:0000340">
    <property type="term" value="F:RNA 7-methylguanosine cap binding"/>
    <property type="evidence" value="ECO:0007669"/>
    <property type="project" value="TreeGrafter"/>
</dbReference>
<gene>
    <name evidence="14" type="ORF">LITE_LOCUS25270</name>
</gene>
<evidence type="ECO:0000256" key="9">
    <source>
        <dbReference type="ARBA" id="ARBA00030245"/>
    </source>
</evidence>
<dbReference type="PANTHER" id="PTHR11960:SF60">
    <property type="entry name" value="EUKARYOTIC TRANSLATION INITIATION FACTOR ISOFORM 4E-2"/>
    <property type="match status" value="1"/>
</dbReference>
<keyword evidence="6 13" id="KW-0648">Protein biosynthesis</keyword>
<dbReference type="SUPFAM" id="SSF55418">
    <property type="entry name" value="eIF4e-like"/>
    <property type="match status" value="1"/>
</dbReference>
<evidence type="ECO:0000256" key="11">
    <source>
        <dbReference type="ARBA" id="ARBA00041627"/>
    </source>
</evidence>
<evidence type="ECO:0000256" key="4">
    <source>
        <dbReference type="ARBA" id="ARBA00022845"/>
    </source>
</evidence>
<dbReference type="AlphaFoldDB" id="A0AAV0LTN3"/>
<feature type="non-terminal residue" evidence="14">
    <location>
        <position position="1"/>
    </location>
</feature>
<dbReference type="FunFam" id="3.30.760.10:FF:000003">
    <property type="entry name" value="Eukaryotic translation initiation factor 4E"/>
    <property type="match status" value="1"/>
</dbReference>
<evidence type="ECO:0000256" key="8">
    <source>
        <dbReference type="ARBA" id="ARBA00025991"/>
    </source>
</evidence>
<evidence type="ECO:0000256" key="2">
    <source>
        <dbReference type="ARBA" id="ARBA00022490"/>
    </source>
</evidence>
<comment type="similarity">
    <text evidence="1 13">Belongs to the eukaryotic initiation factor 4E family.</text>
</comment>
<comment type="caution">
    <text evidence="14">The sequence shown here is derived from an EMBL/GenBank/DDBJ whole genome shotgun (WGS) entry which is preliminary data.</text>
</comment>
<evidence type="ECO:0000256" key="6">
    <source>
        <dbReference type="ARBA" id="ARBA00022917"/>
    </source>
</evidence>
<evidence type="ECO:0000313" key="15">
    <source>
        <dbReference type="Proteomes" id="UP001154282"/>
    </source>
</evidence>
<keyword evidence="2" id="KW-0963">Cytoplasm</keyword>
<reference evidence="14" key="1">
    <citation type="submission" date="2022-08" db="EMBL/GenBank/DDBJ databases">
        <authorList>
            <person name="Gutierrez-Valencia J."/>
        </authorList>
    </citation>
    <scope>NUCLEOTIDE SEQUENCE</scope>
</reference>
<keyword evidence="3 13" id="KW-0396">Initiation factor</keyword>
<evidence type="ECO:0000256" key="10">
    <source>
        <dbReference type="ARBA" id="ARBA00039832"/>
    </source>
</evidence>
<evidence type="ECO:0000256" key="5">
    <source>
        <dbReference type="ARBA" id="ARBA00022884"/>
    </source>
</evidence>
<dbReference type="Proteomes" id="UP001154282">
    <property type="component" value="Unassembled WGS sequence"/>
</dbReference>
<accession>A0AAV0LTN3</accession>
<dbReference type="InterPro" id="IPR001040">
    <property type="entry name" value="TIF_eIF_4E"/>
</dbReference>
<evidence type="ECO:0000313" key="14">
    <source>
        <dbReference type="EMBL" id="CAI0436919.1"/>
    </source>
</evidence>
<dbReference type="GO" id="GO:0003743">
    <property type="term" value="F:translation initiation factor activity"/>
    <property type="evidence" value="ECO:0007669"/>
    <property type="project" value="UniProtKB-KW"/>
</dbReference>
<dbReference type="PANTHER" id="PTHR11960">
    <property type="entry name" value="EUKARYOTIC TRANSLATION INITIATION FACTOR 4E RELATED"/>
    <property type="match status" value="1"/>
</dbReference>
<dbReference type="Pfam" id="PF01652">
    <property type="entry name" value="IF4E"/>
    <property type="match status" value="1"/>
</dbReference>
<dbReference type="GO" id="GO:0006417">
    <property type="term" value="P:regulation of translation"/>
    <property type="evidence" value="ECO:0007669"/>
    <property type="project" value="UniProtKB-KW"/>
</dbReference>
<protein>
    <recommendedName>
        <fullName evidence="10">Eukaryotic translation initiation factor isoform 4E</fullName>
    </recommendedName>
    <alternativeName>
        <fullName evidence="11">eIF-(iso)4F 25 kDa subunit</fullName>
    </alternativeName>
    <alternativeName>
        <fullName evidence="12">eIF-(iso)4F p28 subunit</fullName>
    </alternativeName>
    <alternativeName>
        <fullName evidence="9">mRNA cap-binding protein</fullName>
    </alternativeName>
</protein>
<proteinExistence type="inferred from homology"/>
<keyword evidence="5 13" id="KW-0694">RNA-binding</keyword>
<evidence type="ECO:0000256" key="7">
    <source>
        <dbReference type="ARBA" id="ARBA00023157"/>
    </source>
</evidence>
<dbReference type="InterPro" id="IPR023398">
    <property type="entry name" value="TIF_eIF4e-like"/>
</dbReference>
<evidence type="ECO:0000256" key="13">
    <source>
        <dbReference type="RuleBase" id="RU004374"/>
    </source>
</evidence>
<comment type="subunit">
    <text evidence="8">EIF4F is a multi-subunit complex, the composition of which varies with external and internal environmental conditions. It is composed of at least EIF4A, EIF4E and EIF4G. EIF4E is also known to interact with other partners. In higher plants two isoforms of EIF4F have been identified, named isoform EIF4F and isoform EIF(iso)4F. Isoform EIF4F has subunits p220 and p26, whereas isoform EIF(iso)4F has subunits p82 and p28.</text>
</comment>
<dbReference type="GO" id="GO:0051607">
    <property type="term" value="P:defense response to virus"/>
    <property type="evidence" value="ECO:0007669"/>
    <property type="project" value="UniProtKB-ARBA"/>
</dbReference>
<dbReference type="EMBL" id="CAMGYJ010000006">
    <property type="protein sequence ID" value="CAI0436919.1"/>
    <property type="molecule type" value="Genomic_DNA"/>
</dbReference>
<keyword evidence="15" id="KW-1185">Reference proteome</keyword>
<keyword evidence="4" id="KW-0810">Translation regulation</keyword>
<dbReference type="Gene3D" id="3.30.760.10">
    <property type="entry name" value="RNA Cap, Translation Initiation Factor Eif4e"/>
    <property type="match status" value="1"/>
</dbReference>
<name>A0AAV0LTN3_9ROSI</name>